<dbReference type="GO" id="GO:0070402">
    <property type="term" value="F:NADPH binding"/>
    <property type="evidence" value="ECO:0007669"/>
    <property type="project" value="TreeGrafter"/>
</dbReference>
<dbReference type="SUPFAM" id="SSF50129">
    <property type="entry name" value="GroES-like"/>
    <property type="match status" value="1"/>
</dbReference>
<dbReference type="InterPro" id="IPR020843">
    <property type="entry name" value="ER"/>
</dbReference>
<dbReference type="InterPro" id="IPR011032">
    <property type="entry name" value="GroES-like_sf"/>
</dbReference>
<protein>
    <submittedName>
        <fullName evidence="4">NADPH2:quinone reductase</fullName>
    </submittedName>
</protein>
<evidence type="ECO:0000313" key="4">
    <source>
        <dbReference type="EMBL" id="SMC70518.1"/>
    </source>
</evidence>
<dbReference type="Gene3D" id="3.40.50.720">
    <property type="entry name" value="NAD(P)-binding Rossmann-like Domain"/>
    <property type="match status" value="1"/>
</dbReference>
<keyword evidence="2" id="KW-0560">Oxidoreductase</keyword>
<dbReference type="SUPFAM" id="SSF51735">
    <property type="entry name" value="NAD(P)-binding Rossmann-fold domains"/>
    <property type="match status" value="1"/>
</dbReference>
<dbReference type="GO" id="GO:0016651">
    <property type="term" value="F:oxidoreductase activity, acting on NAD(P)H"/>
    <property type="evidence" value="ECO:0007669"/>
    <property type="project" value="TreeGrafter"/>
</dbReference>
<evidence type="ECO:0000256" key="2">
    <source>
        <dbReference type="ARBA" id="ARBA00023002"/>
    </source>
</evidence>
<feature type="domain" description="Enoyl reductase (ER)" evidence="3">
    <location>
        <begin position="12"/>
        <end position="326"/>
    </location>
</feature>
<evidence type="ECO:0000259" key="3">
    <source>
        <dbReference type="SMART" id="SM00829"/>
    </source>
</evidence>
<keyword evidence="5" id="KW-1185">Reference proteome</keyword>
<dbReference type="InterPro" id="IPR013154">
    <property type="entry name" value="ADH-like_N"/>
</dbReference>
<dbReference type="RefSeq" id="WP_084425240.1">
    <property type="nucleotide sequence ID" value="NZ_FWXV01000001.1"/>
</dbReference>
<dbReference type="OrthoDB" id="5195079at2"/>
<dbReference type="PANTHER" id="PTHR48106:SF18">
    <property type="entry name" value="QUINONE OXIDOREDUCTASE PIG3"/>
    <property type="match status" value="1"/>
</dbReference>
<dbReference type="EMBL" id="FWXV01000001">
    <property type="protein sequence ID" value="SMC70518.1"/>
    <property type="molecule type" value="Genomic_DNA"/>
</dbReference>
<dbReference type="AlphaFoldDB" id="A0A1W2BDP4"/>
<name>A0A1W2BDP4_KIBAR</name>
<proteinExistence type="predicted"/>
<organism evidence="4 5">
    <name type="scientific">Kibdelosporangium aridum</name>
    <dbReference type="NCBI Taxonomy" id="2030"/>
    <lineage>
        <taxon>Bacteria</taxon>
        <taxon>Bacillati</taxon>
        <taxon>Actinomycetota</taxon>
        <taxon>Actinomycetes</taxon>
        <taxon>Pseudonocardiales</taxon>
        <taxon>Pseudonocardiaceae</taxon>
        <taxon>Kibdelosporangium</taxon>
    </lineage>
</organism>
<gene>
    <name evidence="4" type="ORF">SAMN05661093_01567</name>
</gene>
<reference evidence="4 5" key="1">
    <citation type="submission" date="2017-04" db="EMBL/GenBank/DDBJ databases">
        <authorList>
            <person name="Afonso C.L."/>
            <person name="Miller P.J."/>
            <person name="Scott M.A."/>
            <person name="Spackman E."/>
            <person name="Goraichik I."/>
            <person name="Dimitrov K.M."/>
            <person name="Suarez D.L."/>
            <person name="Swayne D.E."/>
        </authorList>
    </citation>
    <scope>NUCLEOTIDE SEQUENCE [LARGE SCALE GENOMIC DNA]</scope>
    <source>
        <strain evidence="4 5">DSM 43828</strain>
    </source>
</reference>
<dbReference type="PANTHER" id="PTHR48106">
    <property type="entry name" value="QUINONE OXIDOREDUCTASE PIG3-RELATED"/>
    <property type="match status" value="1"/>
</dbReference>
<dbReference type="InterPro" id="IPR013149">
    <property type="entry name" value="ADH-like_C"/>
</dbReference>
<keyword evidence="1" id="KW-0521">NADP</keyword>
<dbReference type="Gene3D" id="3.90.180.10">
    <property type="entry name" value="Medium-chain alcohol dehydrogenases, catalytic domain"/>
    <property type="match status" value="1"/>
</dbReference>
<dbReference type="Pfam" id="PF00107">
    <property type="entry name" value="ADH_zinc_N"/>
    <property type="match status" value="1"/>
</dbReference>
<dbReference type="Proteomes" id="UP000192674">
    <property type="component" value="Unassembled WGS sequence"/>
</dbReference>
<dbReference type="SMART" id="SM00829">
    <property type="entry name" value="PKS_ER"/>
    <property type="match status" value="1"/>
</dbReference>
<dbReference type="Pfam" id="PF08240">
    <property type="entry name" value="ADH_N"/>
    <property type="match status" value="1"/>
</dbReference>
<evidence type="ECO:0000313" key="5">
    <source>
        <dbReference type="Proteomes" id="UP000192674"/>
    </source>
</evidence>
<dbReference type="CDD" id="cd08244">
    <property type="entry name" value="MDR_enoyl_red"/>
    <property type="match status" value="1"/>
</dbReference>
<evidence type="ECO:0000256" key="1">
    <source>
        <dbReference type="ARBA" id="ARBA00022857"/>
    </source>
</evidence>
<accession>A0A1W2BDP4</accession>
<sequence>MTSRAIRQYEFGPAEVLRLEEVPAPVPDRGQVRVRVAAAGVHLVDTSIRSGAAGGPFALPQLPMTPGREVAGVVDAVGAQVDQAWLGKRVVAHLGQASGGYAELAVANVASLHELADGVEFDKAVAMIGTGRTTMAVLEQANLTAEDVVLVPAAAGGMGALLVQAARNAGAFVVALAGGAAKVEAVRGLGADVVLDYRVDGWPERVRQALGGRELTVYFDSVGGAAGRAAFDLLGVGGRVVMFGFSSGEQLELSAGDLWARSLTATAAIGPRILRRPGGMRDLESAALAALAAKELVPLTQTFPLAQAAAAHRALETRGTVGKVVLLA</sequence>
<dbReference type="InterPro" id="IPR036291">
    <property type="entry name" value="NAD(P)-bd_dom_sf"/>
</dbReference>